<keyword evidence="2" id="KW-1185">Reference proteome</keyword>
<name>A0A4R9KB21_9LEPT</name>
<dbReference type="GO" id="GO:0016740">
    <property type="term" value="F:transferase activity"/>
    <property type="evidence" value="ECO:0007669"/>
    <property type="project" value="UniProtKB-KW"/>
</dbReference>
<evidence type="ECO:0000313" key="1">
    <source>
        <dbReference type="EMBL" id="TGL63246.1"/>
    </source>
</evidence>
<dbReference type="OrthoDB" id="9791353at2"/>
<dbReference type="InterPro" id="IPR014746">
    <property type="entry name" value="Gln_synth/guanido_kin_cat_dom"/>
</dbReference>
<reference evidence="1" key="1">
    <citation type="journal article" date="2019" name="PLoS Negl. Trop. Dis.">
        <title>Revisiting the worldwide diversity of Leptospira species in the environment.</title>
        <authorList>
            <person name="Vincent A.T."/>
            <person name="Schiettekatte O."/>
            <person name="Bourhy P."/>
            <person name="Veyrier F.J."/>
            <person name="Picardeau M."/>
        </authorList>
    </citation>
    <scope>NUCLEOTIDE SEQUENCE [LARGE SCALE GENOMIC DNA]</scope>
    <source>
        <strain evidence="1">201702455</strain>
    </source>
</reference>
<dbReference type="RefSeq" id="WP_135648336.1">
    <property type="nucleotide sequence ID" value="NZ_RQGF01000012.1"/>
</dbReference>
<dbReference type="SUPFAM" id="SSF55931">
    <property type="entry name" value="Glutamine synthetase/guanido kinase"/>
    <property type="match status" value="1"/>
</dbReference>
<organism evidence="1 2">
    <name type="scientific">Leptospira sarikeiensis</name>
    <dbReference type="NCBI Taxonomy" id="2484943"/>
    <lineage>
        <taxon>Bacteria</taxon>
        <taxon>Pseudomonadati</taxon>
        <taxon>Spirochaetota</taxon>
        <taxon>Spirochaetia</taxon>
        <taxon>Leptospirales</taxon>
        <taxon>Leptospiraceae</taxon>
        <taxon>Leptospira</taxon>
    </lineage>
</organism>
<dbReference type="EMBL" id="RQGF01000012">
    <property type="protein sequence ID" value="TGL63246.1"/>
    <property type="molecule type" value="Genomic_DNA"/>
</dbReference>
<comment type="caution">
    <text evidence="1">The sequence shown here is derived from an EMBL/GenBank/DDBJ whole genome shotgun (WGS) entry which is preliminary data.</text>
</comment>
<dbReference type="Gene3D" id="3.30.590.10">
    <property type="entry name" value="Glutamine synthetase/guanido kinase, catalytic domain"/>
    <property type="match status" value="1"/>
</dbReference>
<gene>
    <name evidence="1" type="ORF">EHQ64_04590</name>
</gene>
<accession>A0A4R9KB21</accession>
<dbReference type="AlphaFoldDB" id="A0A4R9KB21"/>
<sequence length="271" mass="31040">MDGCIYCGLSLLDWKDRGKIGCAHCIGFLKEEYTKFIPFQASADWEPPSHFPSYSAWKNLQSMGEDVLDRIDSWALPFSYRFRVARNPKHSIYPKQNRTNESYLGWFLDDSGFQGSNSGKKLSDPEFKERIPWNSGTLVAGDEDHIRWEYVTDSLSELNSILKSDFLSKFEAEDKFDFQNGIGFINSCPTNSGFGDKLSVSIPARLADSGELRDFRLPTDWGFYREELKDRLVFFRKNFGPGRKNSFFNLVSYLALLVISEKDGSKASFEP</sequence>
<dbReference type="Proteomes" id="UP000297762">
    <property type="component" value="Unassembled WGS sequence"/>
</dbReference>
<proteinExistence type="predicted"/>
<evidence type="ECO:0000313" key="2">
    <source>
        <dbReference type="Proteomes" id="UP000297762"/>
    </source>
</evidence>
<keyword evidence="1" id="KW-0808">Transferase</keyword>
<protein>
    <submittedName>
        <fullName evidence="1">ATP--guanido phosphotransferase</fullName>
    </submittedName>
</protein>